<dbReference type="KEGG" id="elim:B2M23_14795"/>
<dbReference type="AlphaFoldDB" id="A0AAC9QW62"/>
<sequence>MLITRETDYALRLVRSLADGERRSVSQLSDEEQIPKAFAYKIIKKLERAGLVSIARGSEGGCSLNKPTSAISLYDLMCAIDGSCSLSPCMESGYRCEWCEKHGSCCFHNHLMVIQEELNDRLKASSLEEILKCG</sequence>
<dbReference type="GO" id="GO:0005829">
    <property type="term" value="C:cytosol"/>
    <property type="evidence" value="ECO:0007669"/>
    <property type="project" value="TreeGrafter"/>
</dbReference>
<dbReference type="PANTHER" id="PTHR33221:SF2">
    <property type="entry name" value="TRANSCRIPTIONAL REGULATOR"/>
    <property type="match status" value="1"/>
</dbReference>
<dbReference type="RefSeq" id="WP_013379829.1">
    <property type="nucleotide sequence ID" value="NZ_CP019962.1"/>
</dbReference>
<dbReference type="NCBIfam" id="TIGR00738">
    <property type="entry name" value="rrf2_super"/>
    <property type="match status" value="1"/>
</dbReference>
<dbReference type="InterPro" id="IPR036390">
    <property type="entry name" value="WH_DNA-bd_sf"/>
</dbReference>
<dbReference type="InterPro" id="IPR000944">
    <property type="entry name" value="Tscrpt_reg_Rrf2"/>
</dbReference>
<dbReference type="PROSITE" id="PS51197">
    <property type="entry name" value="HTH_RRF2_2"/>
    <property type="match status" value="1"/>
</dbReference>
<dbReference type="SUPFAM" id="SSF46785">
    <property type="entry name" value="Winged helix' DNA-binding domain"/>
    <property type="match status" value="1"/>
</dbReference>
<reference evidence="2" key="1">
    <citation type="journal article" date="2017" name="Sci. Rep.">
        <title>Determination of the Genome and Primary Transcriptome of Syngas Fermenting Eubacterium limosum ATCC 8486.</title>
        <authorList>
            <person name="Song Y."/>
            <person name="Shin J."/>
            <person name="Jeong Y."/>
            <person name="Jin S."/>
            <person name="Lee J.K."/>
            <person name="Kim D.R."/>
            <person name="Kim S.C."/>
            <person name="Cho S."/>
            <person name="Cho B.K."/>
        </authorList>
    </citation>
    <scope>NUCLEOTIDE SEQUENCE [LARGE SCALE GENOMIC DNA]</scope>
    <source>
        <strain evidence="2">ATCC 8486</strain>
    </source>
</reference>
<name>A0AAC9QW62_EUBLI</name>
<dbReference type="GO" id="GO:0003700">
    <property type="term" value="F:DNA-binding transcription factor activity"/>
    <property type="evidence" value="ECO:0007669"/>
    <property type="project" value="TreeGrafter"/>
</dbReference>
<dbReference type="Gene3D" id="1.10.10.10">
    <property type="entry name" value="Winged helix-like DNA-binding domain superfamily/Winged helix DNA-binding domain"/>
    <property type="match status" value="1"/>
</dbReference>
<dbReference type="Proteomes" id="UP000192391">
    <property type="component" value="Chromosome"/>
</dbReference>
<dbReference type="GeneID" id="68362758"/>
<accession>A0AAC9QW62</accession>
<protein>
    <submittedName>
        <fullName evidence="1">Transcriptional regulator</fullName>
    </submittedName>
</protein>
<dbReference type="Pfam" id="PF02082">
    <property type="entry name" value="Rrf2"/>
    <property type="match status" value="1"/>
</dbReference>
<dbReference type="CDD" id="cd00090">
    <property type="entry name" value="HTH_ARSR"/>
    <property type="match status" value="1"/>
</dbReference>
<dbReference type="EMBL" id="CP019962">
    <property type="protein sequence ID" value="ARD66713.1"/>
    <property type="molecule type" value="Genomic_DNA"/>
</dbReference>
<proteinExistence type="predicted"/>
<dbReference type="InterPro" id="IPR011991">
    <property type="entry name" value="ArsR-like_HTH"/>
</dbReference>
<evidence type="ECO:0000313" key="1">
    <source>
        <dbReference type="EMBL" id="ARD66713.1"/>
    </source>
</evidence>
<dbReference type="InterPro" id="IPR036388">
    <property type="entry name" value="WH-like_DNA-bd_sf"/>
</dbReference>
<gene>
    <name evidence="1" type="ORF">B2M23_14795</name>
</gene>
<organism evidence="1 2">
    <name type="scientific">Eubacterium limosum</name>
    <dbReference type="NCBI Taxonomy" id="1736"/>
    <lineage>
        <taxon>Bacteria</taxon>
        <taxon>Bacillati</taxon>
        <taxon>Bacillota</taxon>
        <taxon>Clostridia</taxon>
        <taxon>Eubacteriales</taxon>
        <taxon>Eubacteriaceae</taxon>
        <taxon>Eubacterium</taxon>
    </lineage>
</organism>
<dbReference type="PANTHER" id="PTHR33221">
    <property type="entry name" value="WINGED HELIX-TURN-HELIX TRANSCRIPTIONAL REGULATOR, RRF2 FAMILY"/>
    <property type="match status" value="1"/>
</dbReference>
<evidence type="ECO:0000313" key="2">
    <source>
        <dbReference type="Proteomes" id="UP000192391"/>
    </source>
</evidence>